<name>A0AAN6S688_9PEZI</name>
<dbReference type="GO" id="GO:0019706">
    <property type="term" value="F:protein-cysteine S-palmitoyltransferase activity"/>
    <property type="evidence" value="ECO:0007669"/>
    <property type="project" value="UniProtKB-EC"/>
</dbReference>
<proteinExistence type="predicted"/>
<evidence type="ECO:0000256" key="1">
    <source>
        <dbReference type="ARBA" id="ARBA00012210"/>
    </source>
</evidence>
<protein>
    <recommendedName>
        <fullName evidence="1">protein S-acyltransferase</fullName>
        <ecNumber evidence="1">2.3.1.225</ecNumber>
    </recommendedName>
</protein>
<dbReference type="Pfam" id="PF00023">
    <property type="entry name" value="Ank"/>
    <property type="match status" value="1"/>
</dbReference>
<sequence>MAEFEHSHGTKRKRLNFQKCAYCRKNKKKCEPTDRQWPAEKCNRCERIGLPCSETLLAHEDQGAATKPNPAQTSPSVSAPDVKYPGLQERTEDILIRARWATQRQRVLNAMTSQPSSYCSGFQATFTKVITAFEDGLAAERVGLLSEAMELVRTCPDDNHDIQSDFLPRIVDGLAWTAVCKSSISNNFLCEAVFAAPASVLGSLLSAGSIHTALLLQESLLCRLVQQSNDQASPPTNPEVLREGLAAYHNISAQLRDRAENRGPGPHASHLPLFEGNGLLPLAICQFSDFRAKDCFQRTLLHVALYNDVEDGLERIIDGTAAERMLDERDCFGHTPLHVAVIRGYKPVIQKLLEAGANPRLPDDLAFVPLHHAAAAGRVSSANLLANPRTVNKQDIYGRTPLMMASKNGRHRVVRLLLSCGGADPNSRDAIEGSTALHYAATLGLLNVVKELLDSQSVSPSLKDGNGRTPLWHAAAGGHEDVAVCLVVKDGAEGQSQAADKDGITPLAIASRNGHSSIVDMLQAGSFLDGPIMMMLFSTGH</sequence>
<dbReference type="AlphaFoldDB" id="A0AAN6S688"/>
<dbReference type="EC" id="2.3.1.225" evidence="1"/>
<evidence type="ECO:0000256" key="3">
    <source>
        <dbReference type="ARBA" id="ARBA00023043"/>
    </source>
</evidence>
<comment type="caution">
    <text evidence="8">The sequence shown here is derived from an EMBL/GenBank/DDBJ whole genome shotgun (WGS) entry which is preliminary data.</text>
</comment>
<keyword evidence="9" id="KW-1185">Reference proteome</keyword>
<accession>A0AAN6S688</accession>
<dbReference type="SUPFAM" id="SSF48403">
    <property type="entry name" value="Ankyrin repeat"/>
    <property type="match status" value="1"/>
</dbReference>
<dbReference type="PANTHER" id="PTHR24161:SF85">
    <property type="entry name" value="PALMITOYLTRANSFERASE HIP14"/>
    <property type="match status" value="1"/>
</dbReference>
<dbReference type="PROSITE" id="PS50088">
    <property type="entry name" value="ANK_REPEAT"/>
    <property type="match status" value="3"/>
</dbReference>
<dbReference type="PROSITE" id="PS50297">
    <property type="entry name" value="ANK_REP_REGION"/>
    <property type="match status" value="3"/>
</dbReference>
<dbReference type="EMBL" id="MU853772">
    <property type="protein sequence ID" value="KAK3942647.1"/>
    <property type="molecule type" value="Genomic_DNA"/>
</dbReference>
<evidence type="ECO:0000313" key="8">
    <source>
        <dbReference type="EMBL" id="KAK3942647.1"/>
    </source>
</evidence>
<gene>
    <name evidence="8" type="ORF">QBC46DRAFT_425784</name>
</gene>
<evidence type="ECO:0000256" key="5">
    <source>
        <dbReference type="PROSITE-ProRule" id="PRU00023"/>
    </source>
</evidence>
<evidence type="ECO:0000256" key="4">
    <source>
        <dbReference type="ARBA" id="ARBA00023242"/>
    </source>
</evidence>
<dbReference type="InterPro" id="IPR002110">
    <property type="entry name" value="Ankyrin_rpt"/>
</dbReference>
<organism evidence="8 9">
    <name type="scientific">Diplogelasinospora grovesii</name>
    <dbReference type="NCBI Taxonomy" id="303347"/>
    <lineage>
        <taxon>Eukaryota</taxon>
        <taxon>Fungi</taxon>
        <taxon>Dikarya</taxon>
        <taxon>Ascomycota</taxon>
        <taxon>Pezizomycotina</taxon>
        <taxon>Sordariomycetes</taxon>
        <taxon>Sordariomycetidae</taxon>
        <taxon>Sordariales</taxon>
        <taxon>Diplogelasinosporaceae</taxon>
        <taxon>Diplogelasinospora</taxon>
    </lineage>
</organism>
<dbReference type="InterPro" id="IPR001138">
    <property type="entry name" value="Zn2Cys6_DnaBD"/>
</dbReference>
<dbReference type="PROSITE" id="PS50048">
    <property type="entry name" value="ZN2_CY6_FUNGAL_2"/>
    <property type="match status" value="1"/>
</dbReference>
<feature type="region of interest" description="Disordered" evidence="6">
    <location>
        <begin position="62"/>
        <end position="83"/>
    </location>
</feature>
<dbReference type="Proteomes" id="UP001303473">
    <property type="component" value="Unassembled WGS sequence"/>
</dbReference>
<evidence type="ECO:0000313" key="9">
    <source>
        <dbReference type="Proteomes" id="UP001303473"/>
    </source>
</evidence>
<dbReference type="Pfam" id="PF12796">
    <property type="entry name" value="Ank_2"/>
    <property type="match status" value="2"/>
</dbReference>
<evidence type="ECO:0000256" key="6">
    <source>
        <dbReference type="SAM" id="MobiDB-lite"/>
    </source>
</evidence>
<keyword evidence="4" id="KW-0539">Nucleus</keyword>
<evidence type="ECO:0000259" key="7">
    <source>
        <dbReference type="PROSITE" id="PS50048"/>
    </source>
</evidence>
<dbReference type="Gene3D" id="1.25.40.20">
    <property type="entry name" value="Ankyrin repeat-containing domain"/>
    <property type="match status" value="2"/>
</dbReference>
<dbReference type="InterPro" id="IPR036770">
    <property type="entry name" value="Ankyrin_rpt-contain_sf"/>
</dbReference>
<keyword evidence="3 5" id="KW-0040">ANK repeat</keyword>
<dbReference type="InterPro" id="IPR036864">
    <property type="entry name" value="Zn2-C6_fun-type_DNA-bd_sf"/>
</dbReference>
<dbReference type="SUPFAM" id="SSF57701">
    <property type="entry name" value="Zn2/Cys6 DNA-binding domain"/>
    <property type="match status" value="1"/>
</dbReference>
<feature type="domain" description="Zn(2)-C6 fungal-type" evidence="7">
    <location>
        <begin position="19"/>
        <end position="54"/>
    </location>
</feature>
<feature type="repeat" description="ANK" evidence="5">
    <location>
        <begin position="432"/>
        <end position="454"/>
    </location>
</feature>
<reference evidence="9" key="1">
    <citation type="journal article" date="2023" name="Mol. Phylogenet. Evol.">
        <title>Genome-scale phylogeny and comparative genomics of the fungal order Sordariales.</title>
        <authorList>
            <person name="Hensen N."/>
            <person name="Bonometti L."/>
            <person name="Westerberg I."/>
            <person name="Brannstrom I.O."/>
            <person name="Guillou S."/>
            <person name="Cros-Aarteil S."/>
            <person name="Calhoun S."/>
            <person name="Haridas S."/>
            <person name="Kuo A."/>
            <person name="Mondo S."/>
            <person name="Pangilinan J."/>
            <person name="Riley R."/>
            <person name="LaButti K."/>
            <person name="Andreopoulos B."/>
            <person name="Lipzen A."/>
            <person name="Chen C."/>
            <person name="Yan M."/>
            <person name="Daum C."/>
            <person name="Ng V."/>
            <person name="Clum A."/>
            <person name="Steindorff A."/>
            <person name="Ohm R.A."/>
            <person name="Martin F."/>
            <person name="Silar P."/>
            <person name="Natvig D.O."/>
            <person name="Lalanne C."/>
            <person name="Gautier V."/>
            <person name="Ament-Velasquez S.L."/>
            <person name="Kruys A."/>
            <person name="Hutchinson M.I."/>
            <person name="Powell A.J."/>
            <person name="Barry K."/>
            <person name="Miller A.N."/>
            <person name="Grigoriev I.V."/>
            <person name="Debuchy R."/>
            <person name="Gladieux P."/>
            <person name="Hiltunen Thoren M."/>
            <person name="Johannesson H."/>
        </authorList>
    </citation>
    <scope>NUCLEOTIDE SEQUENCE [LARGE SCALE GENOMIC DNA]</scope>
    <source>
        <strain evidence="9">CBS 340.73</strain>
    </source>
</reference>
<keyword evidence="2" id="KW-0677">Repeat</keyword>
<feature type="repeat" description="ANK" evidence="5">
    <location>
        <begin position="332"/>
        <end position="364"/>
    </location>
</feature>
<evidence type="ECO:0000256" key="2">
    <source>
        <dbReference type="ARBA" id="ARBA00022737"/>
    </source>
</evidence>
<dbReference type="GO" id="GO:0000981">
    <property type="term" value="F:DNA-binding transcription factor activity, RNA polymerase II-specific"/>
    <property type="evidence" value="ECO:0007669"/>
    <property type="project" value="InterPro"/>
</dbReference>
<dbReference type="PANTHER" id="PTHR24161">
    <property type="entry name" value="ANK_REP_REGION DOMAIN-CONTAINING PROTEIN-RELATED"/>
    <property type="match status" value="1"/>
</dbReference>
<dbReference type="CDD" id="cd00067">
    <property type="entry name" value="GAL4"/>
    <property type="match status" value="1"/>
</dbReference>
<feature type="repeat" description="ANK" evidence="5">
    <location>
        <begin position="397"/>
        <end position="421"/>
    </location>
</feature>
<dbReference type="SMART" id="SM00248">
    <property type="entry name" value="ANK"/>
    <property type="match status" value="7"/>
</dbReference>
<dbReference type="GO" id="GO:0008270">
    <property type="term" value="F:zinc ion binding"/>
    <property type="evidence" value="ECO:0007669"/>
    <property type="project" value="InterPro"/>
</dbReference>